<feature type="region of interest" description="Disordered" evidence="1">
    <location>
        <begin position="76"/>
        <end position="100"/>
    </location>
</feature>
<organism evidence="2">
    <name type="scientific">Eutreptiella gymnastica</name>
    <dbReference type="NCBI Taxonomy" id="73025"/>
    <lineage>
        <taxon>Eukaryota</taxon>
        <taxon>Discoba</taxon>
        <taxon>Euglenozoa</taxon>
        <taxon>Euglenida</taxon>
        <taxon>Spirocuta</taxon>
        <taxon>Euglenophyceae</taxon>
        <taxon>Eutreptiales</taxon>
        <taxon>Eutreptiaceae</taxon>
        <taxon>Eutreptiella</taxon>
    </lineage>
</organism>
<dbReference type="EMBL" id="HBJA01149791">
    <property type="protein sequence ID" value="CAE0840959.1"/>
    <property type="molecule type" value="Transcribed_RNA"/>
</dbReference>
<gene>
    <name evidence="2" type="ORF">EGYM00163_LOCUS51544</name>
</gene>
<evidence type="ECO:0000256" key="1">
    <source>
        <dbReference type="SAM" id="MobiDB-lite"/>
    </source>
</evidence>
<proteinExistence type="predicted"/>
<accession>A0A7S4LNQ8</accession>
<reference evidence="2" key="1">
    <citation type="submission" date="2021-01" db="EMBL/GenBank/DDBJ databases">
        <authorList>
            <person name="Corre E."/>
            <person name="Pelletier E."/>
            <person name="Niang G."/>
            <person name="Scheremetjew M."/>
            <person name="Finn R."/>
            <person name="Kale V."/>
            <person name="Holt S."/>
            <person name="Cochrane G."/>
            <person name="Meng A."/>
            <person name="Brown T."/>
            <person name="Cohen L."/>
        </authorList>
    </citation>
    <scope>NUCLEOTIDE SEQUENCE</scope>
    <source>
        <strain evidence="2">CCMP1594</strain>
    </source>
</reference>
<evidence type="ECO:0000313" key="2">
    <source>
        <dbReference type="EMBL" id="CAE0840959.1"/>
    </source>
</evidence>
<protein>
    <submittedName>
        <fullName evidence="2">Uncharacterized protein</fullName>
    </submittedName>
</protein>
<sequence>MTHRRPHPRCTNGSGMRQAVPTAHSHSIWAVASLALPGIPRSNPKQKHSKAPVLMLRGQGRSLSCPAPAQDVQLRRHPDLQTPPPSSSSLSTTTAKASNPQQQAFGCAQGAQLQNMQTSIAHNSTDIHGIPENKLNDLANLRPEEQDYVSMYGAHVGPMPLPCGLPPPSVPCIRAISGTTANPPTNCTI</sequence>
<name>A0A7S4LNQ8_9EUGL</name>
<dbReference type="AlphaFoldDB" id="A0A7S4LNQ8"/>